<accession>A0A8H6XWU1</accession>
<dbReference type="OrthoDB" id="3023467at2759"/>
<dbReference type="Proteomes" id="UP000620124">
    <property type="component" value="Unassembled WGS sequence"/>
</dbReference>
<comment type="caution">
    <text evidence="2">The sequence shown here is derived from an EMBL/GenBank/DDBJ whole genome shotgun (WGS) entry which is preliminary data.</text>
</comment>
<proteinExistence type="predicted"/>
<reference evidence="2" key="1">
    <citation type="submission" date="2020-05" db="EMBL/GenBank/DDBJ databases">
        <title>Mycena genomes resolve the evolution of fungal bioluminescence.</title>
        <authorList>
            <person name="Tsai I.J."/>
        </authorList>
    </citation>
    <scope>NUCLEOTIDE SEQUENCE</scope>
    <source>
        <strain evidence="2">CCC161011</strain>
    </source>
</reference>
<feature type="compositionally biased region" description="Polar residues" evidence="1">
    <location>
        <begin position="1"/>
        <end position="12"/>
    </location>
</feature>
<evidence type="ECO:0000313" key="3">
    <source>
        <dbReference type="Proteomes" id="UP000620124"/>
    </source>
</evidence>
<evidence type="ECO:0000256" key="1">
    <source>
        <dbReference type="SAM" id="MobiDB-lite"/>
    </source>
</evidence>
<evidence type="ECO:0000313" key="2">
    <source>
        <dbReference type="EMBL" id="KAF7347782.1"/>
    </source>
</evidence>
<feature type="region of interest" description="Disordered" evidence="1">
    <location>
        <begin position="226"/>
        <end position="287"/>
    </location>
</feature>
<keyword evidence="3" id="KW-1185">Reference proteome</keyword>
<organism evidence="2 3">
    <name type="scientific">Mycena venus</name>
    <dbReference type="NCBI Taxonomy" id="2733690"/>
    <lineage>
        <taxon>Eukaryota</taxon>
        <taxon>Fungi</taxon>
        <taxon>Dikarya</taxon>
        <taxon>Basidiomycota</taxon>
        <taxon>Agaricomycotina</taxon>
        <taxon>Agaricomycetes</taxon>
        <taxon>Agaricomycetidae</taxon>
        <taxon>Agaricales</taxon>
        <taxon>Marasmiineae</taxon>
        <taxon>Mycenaceae</taxon>
        <taxon>Mycena</taxon>
    </lineage>
</organism>
<protein>
    <submittedName>
        <fullName evidence="2">R3H domain-containing protein</fullName>
    </submittedName>
</protein>
<gene>
    <name evidence="2" type="ORF">MVEN_01535700</name>
</gene>
<dbReference type="EMBL" id="JACAZI010000012">
    <property type="protein sequence ID" value="KAF7347782.1"/>
    <property type="molecule type" value="Genomic_DNA"/>
</dbReference>
<name>A0A8H6XWU1_9AGAR</name>
<sequence length="315" mass="33690">MTCWRQNTSSVPRTGPPADASIPCRRPSPRQFFKTGRLTRAPVLTLSSTLLKLQPMRRLLANAVALSLLFFSAAAQSVPNPLICEDSIDGKPPFQSFEIPCLLECDCVAVQPTGTLLPGQVNTTCFPYCNLNCVRKDATLAQVALAPSCWDRCQVQNDGIPERLGWCMYWCVDGYTDLVTATSCVPSLSRGLPTTTVVAGDTVTIFGFTNPPEWQSWYQTQTVIPRTSTPLPAPTSPSPSRTSSGPPQSTVQTDISTIPTSTSASKTSSGANGSAEADSASTSTSAKNKAVSVARADPLLLAAMLLYLVGRVVYY</sequence>
<feature type="compositionally biased region" description="Low complexity" evidence="1">
    <location>
        <begin position="238"/>
        <end position="287"/>
    </location>
</feature>
<feature type="region of interest" description="Disordered" evidence="1">
    <location>
        <begin position="1"/>
        <end position="23"/>
    </location>
</feature>
<dbReference type="AlphaFoldDB" id="A0A8H6XWU1"/>